<proteinExistence type="predicted"/>
<name>A0A2P2QP80_RHIMU</name>
<dbReference type="EMBL" id="GGEC01088352">
    <property type="protein sequence ID" value="MBX68836.1"/>
    <property type="molecule type" value="Transcribed_RNA"/>
</dbReference>
<organism evidence="2">
    <name type="scientific">Rhizophora mucronata</name>
    <name type="common">Asiatic mangrove</name>
    <dbReference type="NCBI Taxonomy" id="61149"/>
    <lineage>
        <taxon>Eukaryota</taxon>
        <taxon>Viridiplantae</taxon>
        <taxon>Streptophyta</taxon>
        <taxon>Embryophyta</taxon>
        <taxon>Tracheophyta</taxon>
        <taxon>Spermatophyta</taxon>
        <taxon>Magnoliopsida</taxon>
        <taxon>eudicotyledons</taxon>
        <taxon>Gunneridae</taxon>
        <taxon>Pentapetalae</taxon>
        <taxon>rosids</taxon>
        <taxon>fabids</taxon>
        <taxon>Malpighiales</taxon>
        <taxon>Rhizophoraceae</taxon>
        <taxon>Rhizophora</taxon>
    </lineage>
</organism>
<feature type="region of interest" description="Disordered" evidence="1">
    <location>
        <begin position="17"/>
        <end position="74"/>
    </location>
</feature>
<dbReference type="AlphaFoldDB" id="A0A2P2QP80"/>
<reference evidence="2" key="1">
    <citation type="submission" date="2018-02" db="EMBL/GenBank/DDBJ databases">
        <title>Rhizophora mucronata_Transcriptome.</title>
        <authorList>
            <person name="Meera S.P."/>
            <person name="Sreeshan A."/>
            <person name="Augustine A."/>
        </authorList>
    </citation>
    <scope>NUCLEOTIDE SEQUENCE</scope>
    <source>
        <tissue evidence="2">Leaf</tissue>
    </source>
</reference>
<sequence>MPAGFLIARTRLFQFETTAPATRQNPTPSKTRKCWQAQVGAPNRTRHRSKTHTDSPPRFPLRWGQPHHGGQSQG</sequence>
<protein>
    <submittedName>
        <fullName evidence="2">Uncharacterized protein</fullName>
    </submittedName>
</protein>
<feature type="compositionally biased region" description="Polar residues" evidence="1">
    <location>
        <begin position="17"/>
        <end position="29"/>
    </location>
</feature>
<evidence type="ECO:0000256" key="1">
    <source>
        <dbReference type="SAM" id="MobiDB-lite"/>
    </source>
</evidence>
<evidence type="ECO:0000313" key="2">
    <source>
        <dbReference type="EMBL" id="MBX68836.1"/>
    </source>
</evidence>
<accession>A0A2P2QP80</accession>